<accession>A0A2K8SSS0</accession>
<dbReference type="AlphaFoldDB" id="A0A2K8SSS0"/>
<evidence type="ECO:0000313" key="2">
    <source>
        <dbReference type="Proteomes" id="UP000232003"/>
    </source>
</evidence>
<organism evidence="1 2">
    <name type="scientific">Nostoc flagelliforme CCNUN1</name>
    <dbReference type="NCBI Taxonomy" id="2038116"/>
    <lineage>
        <taxon>Bacteria</taxon>
        <taxon>Bacillati</taxon>
        <taxon>Cyanobacteriota</taxon>
        <taxon>Cyanophyceae</taxon>
        <taxon>Nostocales</taxon>
        <taxon>Nostocaceae</taxon>
        <taxon>Nostoc</taxon>
    </lineage>
</organism>
<keyword evidence="2" id="KW-1185">Reference proteome</keyword>
<dbReference type="EMBL" id="CP024785">
    <property type="protein sequence ID" value="AUB38448.1"/>
    <property type="molecule type" value="Genomic_DNA"/>
</dbReference>
<sequence>MERLRPKRSYAAGFTAMPFGYGSIERSRDAQDKLSTK</sequence>
<dbReference type="KEGG" id="nfl:COO91_04418"/>
<evidence type="ECO:0000313" key="1">
    <source>
        <dbReference type="EMBL" id="AUB38448.1"/>
    </source>
</evidence>
<gene>
    <name evidence="1" type="ORF">COO91_04418</name>
</gene>
<proteinExistence type="predicted"/>
<reference evidence="1 2" key="1">
    <citation type="submission" date="2017-11" db="EMBL/GenBank/DDBJ databases">
        <title>Complete genome of a free-living desiccation-tolerant cyanobacterium and its photosynthetic adaptation to extreme terrestrial habitat.</title>
        <authorList>
            <person name="Shang J."/>
        </authorList>
    </citation>
    <scope>NUCLEOTIDE SEQUENCE [LARGE SCALE GENOMIC DNA]</scope>
    <source>
        <strain evidence="1 2">CCNUN1</strain>
    </source>
</reference>
<protein>
    <submittedName>
        <fullName evidence="1">Uncharacterized protein</fullName>
    </submittedName>
</protein>
<dbReference type="Proteomes" id="UP000232003">
    <property type="component" value="Chromosome"/>
</dbReference>
<name>A0A2K8SSS0_9NOSO</name>